<accession>A0A2X0K2L3</accession>
<dbReference type="AlphaFoldDB" id="A0A2X0K2L3"/>
<evidence type="ECO:0000313" key="2">
    <source>
        <dbReference type="EMBL" id="RAG81550.1"/>
    </source>
</evidence>
<feature type="region of interest" description="Disordered" evidence="1">
    <location>
        <begin position="100"/>
        <end position="120"/>
    </location>
</feature>
<evidence type="ECO:0000256" key="1">
    <source>
        <dbReference type="SAM" id="MobiDB-lite"/>
    </source>
</evidence>
<proteinExistence type="predicted"/>
<organism evidence="2 3">
    <name type="scientific">Streptacidiphilus pinicola</name>
    <dbReference type="NCBI Taxonomy" id="2219663"/>
    <lineage>
        <taxon>Bacteria</taxon>
        <taxon>Bacillati</taxon>
        <taxon>Actinomycetota</taxon>
        <taxon>Actinomycetes</taxon>
        <taxon>Kitasatosporales</taxon>
        <taxon>Streptomycetaceae</taxon>
        <taxon>Streptacidiphilus</taxon>
    </lineage>
</organism>
<reference evidence="2 3" key="1">
    <citation type="submission" date="2018-06" db="EMBL/GenBank/DDBJ databases">
        <title>Streptacidiphilus pinicola sp. nov., isolated from pine grove soil.</title>
        <authorList>
            <person name="Roh S.G."/>
            <person name="Park S."/>
            <person name="Kim M.-K."/>
            <person name="Yun B.-R."/>
            <person name="Park J."/>
            <person name="Kim M.J."/>
            <person name="Kim Y.S."/>
            <person name="Kim S.B."/>
        </authorList>
    </citation>
    <scope>NUCLEOTIDE SEQUENCE [LARGE SCALE GENOMIC DNA]</scope>
    <source>
        <strain evidence="2 3">MMS16-CNU450</strain>
    </source>
</reference>
<sequence>MTVLIGILMTGSVAALGTSIVFDLRLARWLAFGGRPRREYLATNPKAKVGVWWVGVFFTIAGVDWPDVPDRIVAGAAAVTLLVGDLLELAQRGVGAGVGDRREQLQGHQGQSAACHQGARLAHPEHRVHTAGRLSVPAPT</sequence>
<dbReference type="Proteomes" id="UP000248889">
    <property type="component" value="Unassembled WGS sequence"/>
</dbReference>
<evidence type="ECO:0000313" key="3">
    <source>
        <dbReference type="Proteomes" id="UP000248889"/>
    </source>
</evidence>
<protein>
    <submittedName>
        <fullName evidence="2">Uncharacterized protein</fullName>
    </submittedName>
</protein>
<name>A0A2X0K2L3_9ACTN</name>
<keyword evidence="3" id="KW-1185">Reference proteome</keyword>
<comment type="caution">
    <text evidence="2">The sequence shown here is derived from an EMBL/GenBank/DDBJ whole genome shotgun (WGS) entry which is preliminary data.</text>
</comment>
<gene>
    <name evidence="2" type="ORF">DN069_32365</name>
</gene>
<dbReference type="EMBL" id="QKYN01000154">
    <property type="protein sequence ID" value="RAG81550.1"/>
    <property type="molecule type" value="Genomic_DNA"/>
</dbReference>